<name>A0AAW3JTB1_9FIRM</name>
<evidence type="ECO:0000313" key="4">
    <source>
        <dbReference type="Proteomes" id="UP000050833"/>
    </source>
</evidence>
<gene>
    <name evidence="3" type="ORF">APZ18_11860</name>
</gene>
<feature type="transmembrane region" description="Helical" evidence="1">
    <location>
        <begin position="56"/>
        <end position="74"/>
    </location>
</feature>
<keyword evidence="1" id="KW-0812">Transmembrane</keyword>
<dbReference type="Pfam" id="PF22570">
    <property type="entry name" value="LiaF-TM"/>
    <property type="match status" value="1"/>
</dbReference>
<evidence type="ECO:0000259" key="2">
    <source>
        <dbReference type="Pfam" id="PF22570"/>
    </source>
</evidence>
<dbReference type="EMBL" id="LLKB01000005">
    <property type="protein sequence ID" value="KQC85374.1"/>
    <property type="molecule type" value="Genomic_DNA"/>
</dbReference>
<dbReference type="Proteomes" id="UP000050833">
    <property type="component" value="Unassembled WGS sequence"/>
</dbReference>
<dbReference type="InterPro" id="IPR054331">
    <property type="entry name" value="LiaF_TM"/>
</dbReference>
<keyword evidence="1" id="KW-1133">Transmembrane helix</keyword>
<evidence type="ECO:0000256" key="1">
    <source>
        <dbReference type="SAM" id="Phobius"/>
    </source>
</evidence>
<dbReference type="PROSITE" id="PS51257">
    <property type="entry name" value="PROKAR_LIPOPROTEIN"/>
    <property type="match status" value="1"/>
</dbReference>
<accession>A0AAW3JTB1</accession>
<feature type="transmembrane region" description="Helical" evidence="1">
    <location>
        <begin position="80"/>
        <end position="100"/>
    </location>
</feature>
<keyword evidence="1" id="KW-0472">Membrane</keyword>
<protein>
    <recommendedName>
        <fullName evidence="2">LiaF transmembrane domain-containing protein</fullName>
    </recommendedName>
</protein>
<feature type="transmembrane region" description="Helical" evidence="1">
    <location>
        <begin position="29"/>
        <end position="49"/>
    </location>
</feature>
<dbReference type="AlphaFoldDB" id="A0AAW3JTB1"/>
<feature type="transmembrane region" description="Helical" evidence="1">
    <location>
        <begin position="7"/>
        <end position="23"/>
    </location>
</feature>
<feature type="domain" description="LiaF transmembrane" evidence="2">
    <location>
        <begin position="9"/>
        <end position="104"/>
    </location>
</feature>
<reference evidence="3 4" key="1">
    <citation type="submission" date="2015-10" db="EMBL/GenBank/DDBJ databases">
        <title>Butyribacter intestini gen. nov., sp. nov., a butyric acid-producing bacterium of the family Lachnospiraceae isolated from the human faeces.</title>
        <authorList>
            <person name="Zou Y."/>
            <person name="Xue W."/>
            <person name="Luo G."/>
            <person name="Lv M."/>
        </authorList>
    </citation>
    <scope>NUCLEOTIDE SEQUENCE [LARGE SCALE GENOMIC DNA]</scope>
    <source>
        <strain evidence="3 4">TF01-11</strain>
    </source>
</reference>
<proteinExistence type="predicted"/>
<evidence type="ECO:0000313" key="3">
    <source>
        <dbReference type="EMBL" id="KQC85374.1"/>
    </source>
</evidence>
<keyword evidence="4" id="KW-1185">Reference proteome</keyword>
<comment type="caution">
    <text evidence="3">The sequence shown here is derived from an EMBL/GenBank/DDBJ whole genome shotgun (WGS) entry which is preliminary data.</text>
</comment>
<organism evidence="3 4">
    <name type="scientific">Butyribacter intestini</name>
    <dbReference type="NCBI Taxonomy" id="1703332"/>
    <lineage>
        <taxon>Bacteria</taxon>
        <taxon>Bacillati</taxon>
        <taxon>Bacillota</taxon>
        <taxon>Clostridia</taxon>
        <taxon>Lachnospirales</taxon>
        <taxon>Lachnospiraceae</taxon>
        <taxon>Butyribacter</taxon>
    </lineage>
</organism>
<dbReference type="RefSeq" id="WP_022014842.1">
    <property type="nucleotide sequence ID" value="NZ_DBGBTA010000088.1"/>
</dbReference>
<sequence>MNRNRNSIFWGLMLIAVACYLILCQLHIVTLAVSITKLILGVIFVGTAINSIIERSFAGFFFSLAFLWIIFDNILGLPHISTKIVIIVALLLTIGFSMLFPKKNFNYKYSNQNKHAEWDDYDDPDKVGRHQTVFNEDTNDTFYGSNRFGASAKYINTGDFKKADLDCSFGELKVYFDSAKIISESAEIHVRQSFGSTQLFIPKEWQIIPKASVFAGAIEERNRNKSTGSPVVYLTGEVKFGSVIITYV</sequence>